<evidence type="ECO:0000256" key="11">
    <source>
        <dbReference type="ARBA" id="ARBA00022932"/>
    </source>
</evidence>
<evidence type="ECO:0000259" key="16">
    <source>
        <dbReference type="PROSITE" id="PS50994"/>
    </source>
</evidence>
<dbReference type="GO" id="GO:0003723">
    <property type="term" value="F:RNA binding"/>
    <property type="evidence" value="ECO:0007669"/>
    <property type="project" value="UniProtKB-KW"/>
</dbReference>
<evidence type="ECO:0000256" key="1">
    <source>
        <dbReference type="ARBA" id="ARBA00022578"/>
    </source>
</evidence>
<dbReference type="Gene3D" id="3.30.420.10">
    <property type="entry name" value="Ribonuclease H-like superfamily/Ribonuclease H"/>
    <property type="match status" value="1"/>
</dbReference>
<name>A0A9Q3FHB3_9BASI</name>
<keyword evidence="4" id="KW-0479">Metal-binding</keyword>
<comment type="catalytic activity">
    <reaction evidence="14">
        <text>DNA(n) + a 2'-deoxyribonucleoside 5'-triphosphate = DNA(n+1) + diphosphate</text>
        <dbReference type="Rhea" id="RHEA:22508"/>
        <dbReference type="Rhea" id="RHEA-COMP:17339"/>
        <dbReference type="Rhea" id="RHEA-COMP:17340"/>
        <dbReference type="ChEBI" id="CHEBI:33019"/>
        <dbReference type="ChEBI" id="CHEBI:61560"/>
        <dbReference type="ChEBI" id="CHEBI:173112"/>
        <dbReference type="EC" id="2.7.7.49"/>
    </reaction>
</comment>
<evidence type="ECO:0000313" key="17">
    <source>
        <dbReference type="EMBL" id="MBW0537913.1"/>
    </source>
</evidence>
<evidence type="ECO:0000256" key="2">
    <source>
        <dbReference type="ARBA" id="ARBA00022695"/>
    </source>
</evidence>
<sequence length="424" mass="47698">MWYLKAAKGLPIDPLPLADHLCESCSFAKSTHKPFACESCDLVKAPGDVIVVDLVGPFPQLVQKHLYGLVIQDHFSSLVAFIPLWAKSEAVKEILGWLKTFTVLSGHQVKHLRSDNAVEFLSNLFKEGLRHLEITHETTVPYENHQNGNVERVIRTLSETARAIMLGKHVEVALWPWAFQHAAWVFNQILHANSDQTPWEIVTRMKPNISILRVFGCVAYVHDHLHKKNLKVKLRKLIHLGVAQDAKGWLFWDCNRRIFVKGALAIFEEAGMISESSGNVAMIKSIGITRIDDSSMIEEMTAQDDLFSIMSMNVNIGLGVPVSYKEALTSNNRKSWEAAMADELKSPEEMGVWQEVSTPAKGILGSRWVYTLKTNMAGEVVHFEAQAVVQGHRQIRKINFEEMFAPMPTFQSLQCILAMASAHH</sequence>
<keyword evidence="3" id="KW-0540">Nuclease</keyword>
<accession>A0A9Q3FHB3</accession>
<dbReference type="InterPro" id="IPR036397">
    <property type="entry name" value="RNaseH_sf"/>
</dbReference>
<evidence type="ECO:0000256" key="14">
    <source>
        <dbReference type="ARBA" id="ARBA00048173"/>
    </source>
</evidence>
<dbReference type="Proteomes" id="UP000765509">
    <property type="component" value="Unassembled WGS sequence"/>
</dbReference>
<dbReference type="GO" id="GO:0046872">
    <property type="term" value="F:metal ion binding"/>
    <property type="evidence" value="ECO:0007669"/>
    <property type="project" value="UniProtKB-KW"/>
</dbReference>
<dbReference type="EMBL" id="AVOT02042505">
    <property type="protein sequence ID" value="MBW0537913.1"/>
    <property type="molecule type" value="Genomic_DNA"/>
</dbReference>
<evidence type="ECO:0000256" key="13">
    <source>
        <dbReference type="ARBA" id="ARBA00023268"/>
    </source>
</evidence>
<dbReference type="GO" id="GO:0006310">
    <property type="term" value="P:DNA recombination"/>
    <property type="evidence" value="ECO:0007669"/>
    <property type="project" value="UniProtKB-KW"/>
</dbReference>
<dbReference type="PROSITE" id="PS50994">
    <property type="entry name" value="INTEGRASE"/>
    <property type="match status" value="1"/>
</dbReference>
<keyword evidence="7" id="KW-0460">Magnesium</keyword>
<dbReference type="GO" id="GO:0015074">
    <property type="term" value="P:DNA integration"/>
    <property type="evidence" value="ECO:0007669"/>
    <property type="project" value="UniProtKB-KW"/>
</dbReference>
<evidence type="ECO:0000256" key="4">
    <source>
        <dbReference type="ARBA" id="ARBA00022723"/>
    </source>
</evidence>
<dbReference type="GO" id="GO:0003964">
    <property type="term" value="F:RNA-directed DNA polymerase activity"/>
    <property type="evidence" value="ECO:0007669"/>
    <property type="project" value="UniProtKB-KW"/>
</dbReference>
<keyword evidence="18" id="KW-1185">Reference proteome</keyword>
<keyword evidence="13" id="KW-0511">Multifunctional enzyme</keyword>
<comment type="catalytic activity">
    <reaction evidence="15">
        <text>DNA(n) + a 2'-deoxyribonucleoside 5'-triphosphate = DNA(n+1) + diphosphate</text>
        <dbReference type="Rhea" id="RHEA:22508"/>
        <dbReference type="Rhea" id="RHEA-COMP:17339"/>
        <dbReference type="Rhea" id="RHEA-COMP:17340"/>
        <dbReference type="ChEBI" id="CHEBI:33019"/>
        <dbReference type="ChEBI" id="CHEBI:61560"/>
        <dbReference type="ChEBI" id="CHEBI:173112"/>
        <dbReference type="EC" id="2.7.7.7"/>
    </reaction>
</comment>
<keyword evidence="11" id="KW-0808">Transferase</keyword>
<dbReference type="GO" id="GO:0032196">
    <property type="term" value="P:transposition"/>
    <property type="evidence" value="ECO:0007669"/>
    <property type="project" value="UniProtKB-KW"/>
</dbReference>
<keyword evidence="6" id="KW-0378">Hydrolase</keyword>
<evidence type="ECO:0000256" key="8">
    <source>
        <dbReference type="ARBA" id="ARBA00022884"/>
    </source>
</evidence>
<keyword evidence="11" id="KW-0239">DNA-directed DNA polymerase</keyword>
<dbReference type="InterPro" id="IPR012337">
    <property type="entry name" value="RNaseH-like_sf"/>
</dbReference>
<keyword evidence="12" id="KW-0233">DNA recombination</keyword>
<gene>
    <name evidence="17" type="ORF">O181_077628</name>
</gene>
<evidence type="ECO:0000256" key="9">
    <source>
        <dbReference type="ARBA" id="ARBA00022908"/>
    </source>
</evidence>
<proteinExistence type="predicted"/>
<keyword evidence="10" id="KW-0695">RNA-directed DNA polymerase</keyword>
<evidence type="ECO:0000256" key="6">
    <source>
        <dbReference type="ARBA" id="ARBA00022801"/>
    </source>
</evidence>
<dbReference type="Pfam" id="PF07727">
    <property type="entry name" value="RVT_2"/>
    <property type="match status" value="1"/>
</dbReference>
<evidence type="ECO:0000256" key="7">
    <source>
        <dbReference type="ARBA" id="ARBA00022842"/>
    </source>
</evidence>
<evidence type="ECO:0000256" key="15">
    <source>
        <dbReference type="ARBA" id="ARBA00049244"/>
    </source>
</evidence>
<dbReference type="GO" id="GO:0016787">
    <property type="term" value="F:hydrolase activity"/>
    <property type="evidence" value="ECO:0007669"/>
    <property type="project" value="UniProtKB-KW"/>
</dbReference>
<dbReference type="GO" id="GO:0005634">
    <property type="term" value="C:nucleus"/>
    <property type="evidence" value="ECO:0007669"/>
    <property type="project" value="UniProtKB-ARBA"/>
</dbReference>
<keyword evidence="1" id="KW-0815">Transposition</keyword>
<evidence type="ECO:0000256" key="5">
    <source>
        <dbReference type="ARBA" id="ARBA00022759"/>
    </source>
</evidence>
<evidence type="ECO:0000256" key="10">
    <source>
        <dbReference type="ARBA" id="ARBA00022918"/>
    </source>
</evidence>
<keyword evidence="8" id="KW-0694">RNA-binding</keyword>
<organism evidence="17 18">
    <name type="scientific">Austropuccinia psidii MF-1</name>
    <dbReference type="NCBI Taxonomy" id="1389203"/>
    <lineage>
        <taxon>Eukaryota</taxon>
        <taxon>Fungi</taxon>
        <taxon>Dikarya</taxon>
        <taxon>Basidiomycota</taxon>
        <taxon>Pucciniomycotina</taxon>
        <taxon>Pucciniomycetes</taxon>
        <taxon>Pucciniales</taxon>
        <taxon>Sphaerophragmiaceae</taxon>
        <taxon>Austropuccinia</taxon>
    </lineage>
</organism>
<feature type="domain" description="Integrase catalytic" evidence="16">
    <location>
        <begin position="42"/>
        <end position="206"/>
    </location>
</feature>
<dbReference type="InterPro" id="IPR001584">
    <property type="entry name" value="Integrase_cat-core"/>
</dbReference>
<dbReference type="AlphaFoldDB" id="A0A9Q3FHB3"/>
<dbReference type="OrthoDB" id="430476at2759"/>
<protein>
    <recommendedName>
        <fullName evidence="16">Integrase catalytic domain-containing protein</fullName>
    </recommendedName>
</protein>
<evidence type="ECO:0000256" key="12">
    <source>
        <dbReference type="ARBA" id="ARBA00023172"/>
    </source>
</evidence>
<evidence type="ECO:0000256" key="3">
    <source>
        <dbReference type="ARBA" id="ARBA00022722"/>
    </source>
</evidence>
<dbReference type="InterPro" id="IPR013103">
    <property type="entry name" value="RVT_2"/>
</dbReference>
<dbReference type="GO" id="GO:0004519">
    <property type="term" value="F:endonuclease activity"/>
    <property type="evidence" value="ECO:0007669"/>
    <property type="project" value="UniProtKB-KW"/>
</dbReference>
<dbReference type="SUPFAM" id="SSF53098">
    <property type="entry name" value="Ribonuclease H-like"/>
    <property type="match status" value="1"/>
</dbReference>
<dbReference type="GO" id="GO:0003887">
    <property type="term" value="F:DNA-directed DNA polymerase activity"/>
    <property type="evidence" value="ECO:0007669"/>
    <property type="project" value="UniProtKB-KW"/>
</dbReference>
<keyword evidence="5" id="KW-0255">Endonuclease</keyword>
<reference evidence="17" key="1">
    <citation type="submission" date="2021-03" db="EMBL/GenBank/DDBJ databases">
        <title>Draft genome sequence of rust myrtle Austropuccinia psidii MF-1, a brazilian biotype.</title>
        <authorList>
            <person name="Quecine M.C."/>
            <person name="Pachon D.M.R."/>
            <person name="Bonatelli M.L."/>
            <person name="Correr F.H."/>
            <person name="Franceschini L.M."/>
            <person name="Leite T.F."/>
            <person name="Margarido G.R.A."/>
            <person name="Almeida C.A."/>
            <person name="Ferrarezi J.A."/>
            <person name="Labate C.A."/>
        </authorList>
    </citation>
    <scope>NUCLEOTIDE SEQUENCE</scope>
    <source>
        <strain evidence="17">MF-1</strain>
    </source>
</reference>
<dbReference type="InterPro" id="IPR039537">
    <property type="entry name" value="Retrotran_Ty1/copia-like"/>
</dbReference>
<evidence type="ECO:0000313" key="18">
    <source>
        <dbReference type="Proteomes" id="UP000765509"/>
    </source>
</evidence>
<dbReference type="PANTHER" id="PTHR42648:SF11">
    <property type="entry name" value="TRANSPOSON TY4-P GAG-POL POLYPROTEIN"/>
    <property type="match status" value="1"/>
</dbReference>
<comment type="caution">
    <text evidence="17">The sequence shown here is derived from an EMBL/GenBank/DDBJ whole genome shotgun (WGS) entry which is preliminary data.</text>
</comment>
<keyword evidence="2" id="KW-0548">Nucleotidyltransferase</keyword>
<dbReference type="PANTHER" id="PTHR42648">
    <property type="entry name" value="TRANSPOSASE, PUTATIVE-RELATED"/>
    <property type="match status" value="1"/>
</dbReference>
<keyword evidence="9" id="KW-0229">DNA integration</keyword>